<dbReference type="AlphaFoldDB" id="A0A140DZV5"/>
<sequence>MRYLVAPLILGTAVSAAQAAAPSGKDLEAMQQRLDQLEQMVGQLQAQLDAERQARQKVESTAVIRPVSDGKSLKFQSPSGDFAFQVGGRLEADFAHYDADRQDLGDGTDIRRGRLYAQGTLYRDWDWKFEYEFADNSTTSTNSKGITDAYLRYKGFAPALITAGNFKQPFGLEQMMSAHNLTFTERALSQTFVPGRGIGLGVQSSGAHWSLAGAMAGERPEGEVAAEGDEGWNLTARGTYAPFVDPGRVLHFGAGVWRHEPNDSSNALRWRSKPESNVTGVFLVDTGTLTAVDDVLAGGLELAGVWGPLSVQGEYMRADVNRGSGRDPSFDGGYVQASWFLTGESRPYKVADGIFDRVTPNASVGLGGIGAWELAARFSTIDLTDAGIVGGQQDDVTLALNWYLAPNLRLMLDYVQVLKLDRPGNLADGDEPASLTGRVHVDF</sequence>
<organism evidence="3">
    <name type="scientific">uncultured bacterium UPO75</name>
    <dbReference type="NCBI Taxonomy" id="1776992"/>
    <lineage>
        <taxon>Bacteria</taxon>
        <taxon>environmental samples</taxon>
    </lineage>
</organism>
<dbReference type="InterPro" id="IPR010870">
    <property type="entry name" value="Porin_O/P"/>
</dbReference>
<evidence type="ECO:0000256" key="1">
    <source>
        <dbReference type="SAM" id="Coils"/>
    </source>
</evidence>
<keyword evidence="2" id="KW-0732">Signal</keyword>
<feature type="signal peptide" evidence="2">
    <location>
        <begin position="1"/>
        <end position="19"/>
    </location>
</feature>
<keyword evidence="1" id="KW-0175">Coiled coil</keyword>
<evidence type="ECO:0000256" key="2">
    <source>
        <dbReference type="SAM" id="SignalP"/>
    </source>
</evidence>
<dbReference type="Pfam" id="PF07396">
    <property type="entry name" value="Porin_O_P"/>
    <property type="match status" value="1"/>
</dbReference>
<dbReference type="InterPro" id="IPR023614">
    <property type="entry name" value="Porin_dom_sf"/>
</dbReference>
<name>A0A140DZV5_9BACT</name>
<reference evidence="3" key="1">
    <citation type="journal article" date="2016" name="Appl. Environ. Microbiol.">
        <title>Functional Metagenomics of a Biostimulated Petroleum-Contaminated Soil Reveals an Extraordinary Diversity of Extradiol Dioxygenases.</title>
        <authorList>
            <person name="Terron-Gonzalez L."/>
            <person name="Martin-Cabello G."/>
            <person name="Ferrer M."/>
            <person name="Santero E."/>
        </authorList>
    </citation>
    <scope>NUCLEOTIDE SEQUENCE</scope>
</reference>
<protein>
    <submittedName>
        <fullName evidence="3">Phosphate-specific outer membrane porin OprP</fullName>
    </submittedName>
</protein>
<feature type="chain" id="PRO_5007302035" evidence="2">
    <location>
        <begin position="20"/>
        <end position="443"/>
    </location>
</feature>
<dbReference type="Gene3D" id="2.40.160.10">
    <property type="entry name" value="Porin"/>
    <property type="match status" value="1"/>
</dbReference>
<feature type="coiled-coil region" evidence="1">
    <location>
        <begin position="27"/>
        <end position="61"/>
    </location>
</feature>
<accession>A0A140DZV5</accession>
<evidence type="ECO:0000313" key="3">
    <source>
        <dbReference type="EMBL" id="AMK59567.1"/>
    </source>
</evidence>
<dbReference type="SUPFAM" id="SSF56935">
    <property type="entry name" value="Porins"/>
    <property type="match status" value="1"/>
</dbReference>
<proteinExistence type="predicted"/>
<dbReference type="EMBL" id="KU144995">
    <property type="protein sequence ID" value="AMK59567.1"/>
    <property type="molecule type" value="Genomic_DNA"/>
</dbReference>